<dbReference type="InterPro" id="IPR025657">
    <property type="entry name" value="RadC_JAB"/>
</dbReference>
<dbReference type="Pfam" id="PF04002">
    <property type="entry name" value="RadC"/>
    <property type="match status" value="1"/>
</dbReference>
<proteinExistence type="inferred from homology"/>
<dbReference type="PANTHER" id="PTHR30471:SF3">
    <property type="entry name" value="UPF0758 PROTEIN YEES-RELATED"/>
    <property type="match status" value="1"/>
</dbReference>
<keyword evidence="4" id="KW-0862">Zinc</keyword>
<name>A0A4Q1KG33_9SPHN</name>
<dbReference type="GO" id="GO:0008237">
    <property type="term" value="F:metallopeptidase activity"/>
    <property type="evidence" value="ECO:0007669"/>
    <property type="project" value="UniProtKB-KW"/>
</dbReference>
<dbReference type="PROSITE" id="PS01302">
    <property type="entry name" value="UPF0758"/>
    <property type="match status" value="1"/>
</dbReference>
<dbReference type="PROSITE" id="PS50249">
    <property type="entry name" value="MPN"/>
    <property type="match status" value="1"/>
</dbReference>
<evidence type="ECO:0000259" key="8">
    <source>
        <dbReference type="PROSITE" id="PS50249"/>
    </source>
</evidence>
<evidence type="ECO:0000256" key="3">
    <source>
        <dbReference type="ARBA" id="ARBA00022801"/>
    </source>
</evidence>
<dbReference type="PANTHER" id="PTHR30471">
    <property type="entry name" value="DNA REPAIR PROTEIN RADC"/>
    <property type="match status" value="1"/>
</dbReference>
<dbReference type="NCBIfam" id="NF000642">
    <property type="entry name" value="PRK00024.1"/>
    <property type="match status" value="1"/>
</dbReference>
<accession>A0A4Q1KG33</accession>
<evidence type="ECO:0000313" key="10">
    <source>
        <dbReference type="Proteomes" id="UP000290958"/>
    </source>
</evidence>
<dbReference type="RefSeq" id="WP_129404487.1">
    <property type="nucleotide sequence ID" value="NZ_SBKP01000009.1"/>
</dbReference>
<dbReference type="InterPro" id="IPR037518">
    <property type="entry name" value="MPN"/>
</dbReference>
<reference evidence="10" key="1">
    <citation type="submission" date="2019-01" db="EMBL/GenBank/DDBJ databases">
        <title>Cytophagaceae bacterium strain CAR-16.</title>
        <authorList>
            <person name="Chen W.-M."/>
        </authorList>
    </citation>
    <scope>NUCLEOTIDE SEQUENCE [LARGE SCALE GENOMIC DNA]</scope>
    <source>
        <strain evidence="10">CHR27</strain>
    </source>
</reference>
<feature type="domain" description="MPN" evidence="8">
    <location>
        <begin position="140"/>
        <end position="262"/>
    </location>
</feature>
<evidence type="ECO:0000256" key="7">
    <source>
        <dbReference type="SAM" id="MobiDB-lite"/>
    </source>
</evidence>
<dbReference type="Pfam" id="PF20582">
    <property type="entry name" value="UPF0758_N"/>
    <property type="match status" value="1"/>
</dbReference>
<dbReference type="InterPro" id="IPR046778">
    <property type="entry name" value="UPF0758_N"/>
</dbReference>
<keyword evidence="1" id="KW-0645">Protease</keyword>
<dbReference type="SUPFAM" id="SSF102712">
    <property type="entry name" value="JAB1/MPN domain"/>
    <property type="match status" value="1"/>
</dbReference>
<evidence type="ECO:0000256" key="2">
    <source>
        <dbReference type="ARBA" id="ARBA00022723"/>
    </source>
</evidence>
<dbReference type="Gene3D" id="3.40.140.10">
    <property type="entry name" value="Cytidine Deaminase, domain 2"/>
    <property type="match status" value="1"/>
</dbReference>
<keyword evidence="10" id="KW-1185">Reference proteome</keyword>
<dbReference type="GO" id="GO:0046872">
    <property type="term" value="F:metal ion binding"/>
    <property type="evidence" value="ECO:0007669"/>
    <property type="project" value="UniProtKB-KW"/>
</dbReference>
<evidence type="ECO:0000256" key="4">
    <source>
        <dbReference type="ARBA" id="ARBA00022833"/>
    </source>
</evidence>
<dbReference type="EMBL" id="SBKP01000009">
    <property type="protein sequence ID" value="RXR28412.1"/>
    <property type="molecule type" value="Genomic_DNA"/>
</dbReference>
<sequence>MQAERLNDAGFRPPDAASGLFGALPEASSAAEESGNKAAPHHGTGHRARLRQRLAEGGPEALLDHELVEYLLALAIPRRDTKPLAKALIAHFGGINGVLTADWDALCNYPGMGETSTAALKMAQAAALRLLRAPIAQQPILSSWQALLDYLRADMAHLKVERVRVLHLNARNILIRDEHMADGSVDQAAIYTREVIRRAIDLGSTSLILVHNHPSGSPQPSKQDIAVTRNILEAGKRLGISVLDHIIIGTEGHSSMRAMGLF</sequence>
<comment type="caution">
    <text evidence="9">The sequence shown here is derived from an EMBL/GenBank/DDBJ whole genome shotgun (WGS) entry which is preliminary data.</text>
</comment>
<dbReference type="InterPro" id="IPR010994">
    <property type="entry name" value="RuvA_2-like"/>
</dbReference>
<evidence type="ECO:0000256" key="1">
    <source>
        <dbReference type="ARBA" id="ARBA00022670"/>
    </source>
</evidence>
<protein>
    <submittedName>
        <fullName evidence="9">DNA repair protein RadC</fullName>
    </submittedName>
</protein>
<dbReference type="CDD" id="cd08071">
    <property type="entry name" value="MPN_DUF2466"/>
    <property type="match status" value="1"/>
</dbReference>
<keyword evidence="3" id="KW-0378">Hydrolase</keyword>
<keyword evidence="5" id="KW-0482">Metalloprotease</keyword>
<evidence type="ECO:0000256" key="5">
    <source>
        <dbReference type="ARBA" id="ARBA00023049"/>
    </source>
</evidence>
<dbReference type="GO" id="GO:0006508">
    <property type="term" value="P:proteolysis"/>
    <property type="evidence" value="ECO:0007669"/>
    <property type="project" value="UniProtKB-KW"/>
</dbReference>
<dbReference type="InterPro" id="IPR001405">
    <property type="entry name" value="UPF0758"/>
</dbReference>
<feature type="region of interest" description="Disordered" evidence="7">
    <location>
        <begin position="25"/>
        <end position="50"/>
    </location>
</feature>
<evidence type="ECO:0000256" key="6">
    <source>
        <dbReference type="RuleBase" id="RU003797"/>
    </source>
</evidence>
<dbReference type="Proteomes" id="UP000290958">
    <property type="component" value="Unassembled WGS sequence"/>
</dbReference>
<dbReference type="OrthoDB" id="9804482at2"/>
<organism evidence="9 10">
    <name type="scientific">Sphingobium fluviale</name>
    <dbReference type="NCBI Taxonomy" id="2506423"/>
    <lineage>
        <taxon>Bacteria</taxon>
        <taxon>Pseudomonadati</taxon>
        <taxon>Pseudomonadota</taxon>
        <taxon>Alphaproteobacteria</taxon>
        <taxon>Sphingomonadales</taxon>
        <taxon>Sphingomonadaceae</taxon>
        <taxon>Sphingobium</taxon>
    </lineage>
</organism>
<keyword evidence="2" id="KW-0479">Metal-binding</keyword>
<gene>
    <name evidence="9" type="primary">radC</name>
    <name evidence="9" type="ORF">EQG66_10230</name>
</gene>
<feature type="compositionally biased region" description="Basic residues" evidence="7">
    <location>
        <begin position="39"/>
        <end position="50"/>
    </location>
</feature>
<dbReference type="AlphaFoldDB" id="A0A4Q1KG33"/>
<dbReference type="SUPFAM" id="SSF47781">
    <property type="entry name" value="RuvA domain 2-like"/>
    <property type="match status" value="1"/>
</dbReference>
<evidence type="ECO:0000313" key="9">
    <source>
        <dbReference type="EMBL" id="RXR28412.1"/>
    </source>
</evidence>
<dbReference type="NCBIfam" id="TIGR00608">
    <property type="entry name" value="radc"/>
    <property type="match status" value="1"/>
</dbReference>
<dbReference type="InterPro" id="IPR020891">
    <property type="entry name" value="UPF0758_CS"/>
</dbReference>
<comment type="similarity">
    <text evidence="6">Belongs to the UPF0758 family.</text>
</comment>